<dbReference type="PANTHER" id="PTHR42909:SF1">
    <property type="entry name" value="CARBOHYDRATE KINASE PFKB DOMAIN-CONTAINING PROTEIN"/>
    <property type="match status" value="1"/>
</dbReference>
<comment type="subunit">
    <text evidence="6">Homotrimer.</text>
</comment>
<sequence length="312" mass="32265">MTDDAKAVRPILSDDVAQALAGGGAVVALESTIFSNLGLPAPANAEALELCKQAVHDQGATAAVVAILDGRPHVGLSQDDERRVLQGTRKVAERDLAVAQAQGWDVGVTTVSATVALAHAVGISVFATGGIGGVHRGSELSGDISADLDAIANHPVITVCAGAKAFLDLPRTLEYLETVGVPVLGWHHDWFPAFYTRSSGLPVPHRVDDEQVVCDVLRLRARPATGVLLTVPIPVEDEIPESRIDAVLTAALDSSARAGVTGPAVTPYILERIEKETEGQSVPANLALARNNAAVAARIAVALVSAAPPPAQ</sequence>
<feature type="binding site" evidence="6">
    <location>
        <position position="111"/>
    </location>
    <ligand>
        <name>substrate</name>
    </ligand>
</feature>
<dbReference type="HAMAP" id="MF_01876">
    <property type="entry name" value="PsiMP_glycosidase"/>
    <property type="match status" value="1"/>
</dbReference>
<keyword evidence="3 6" id="KW-0464">Manganese</keyword>
<keyword evidence="5 6" id="KW-0326">Glycosidase</keyword>
<comment type="cofactor">
    <cofactor evidence="6">
        <name>Mn(2+)</name>
        <dbReference type="ChEBI" id="CHEBI:29035"/>
    </cofactor>
    <text evidence="6">Binds 1 Mn(2+) ion per subunit.</text>
</comment>
<evidence type="ECO:0000256" key="5">
    <source>
        <dbReference type="ARBA" id="ARBA00023295"/>
    </source>
</evidence>
<dbReference type="InterPro" id="IPR022830">
    <property type="entry name" value="Indigdn_synthA-like"/>
</dbReference>
<comment type="similarity">
    <text evidence="6">Belongs to the pseudouridine-5'-phosphate glycosidase family.</text>
</comment>
<comment type="caution">
    <text evidence="7">The sequence shown here is derived from an EMBL/GenBank/DDBJ whole genome shotgun (WGS) entry which is preliminary data.</text>
</comment>
<dbReference type="GO" id="GO:0016798">
    <property type="term" value="F:hydrolase activity, acting on glycosyl bonds"/>
    <property type="evidence" value="ECO:0007669"/>
    <property type="project" value="UniProtKB-KW"/>
</dbReference>
<proteinExistence type="inferred from homology"/>
<dbReference type="InterPro" id="IPR007342">
    <property type="entry name" value="PsuG"/>
</dbReference>
<feature type="binding site" evidence="6">
    <location>
        <position position="143"/>
    </location>
    <ligand>
        <name>Mn(2+)</name>
        <dbReference type="ChEBI" id="CHEBI:29035"/>
    </ligand>
</feature>
<dbReference type="Pfam" id="PF04227">
    <property type="entry name" value="Indigoidine_A"/>
    <property type="match status" value="1"/>
</dbReference>
<feature type="active site" description="Proton donor" evidence="6">
    <location>
        <position position="30"/>
    </location>
</feature>
<organism evidence="7 8">
    <name type="scientific">Kribbella alba</name>
    <dbReference type="NCBI Taxonomy" id="190197"/>
    <lineage>
        <taxon>Bacteria</taxon>
        <taxon>Bacillati</taxon>
        <taxon>Actinomycetota</taxon>
        <taxon>Actinomycetes</taxon>
        <taxon>Propionibacteriales</taxon>
        <taxon>Kribbellaceae</taxon>
        <taxon>Kribbella</taxon>
    </lineage>
</organism>
<comment type="function">
    <text evidence="6">Catalyzes the reversible cleavage of pseudouridine 5'-phosphate (PsiMP) to ribose 5-phosphate and uracil. Functions biologically in the cleavage direction, as part of a pseudouridine degradation pathway.</text>
</comment>
<keyword evidence="2 6" id="KW-0378">Hydrolase</keyword>
<evidence type="ECO:0000256" key="2">
    <source>
        <dbReference type="ARBA" id="ARBA00022801"/>
    </source>
</evidence>
<feature type="active site" description="Nucleophile" evidence="6">
    <location>
        <position position="164"/>
    </location>
</feature>
<evidence type="ECO:0000313" key="7">
    <source>
        <dbReference type="EMBL" id="GAA1646341.1"/>
    </source>
</evidence>
<dbReference type="SUPFAM" id="SSF110581">
    <property type="entry name" value="Indigoidine synthase A-like"/>
    <property type="match status" value="1"/>
</dbReference>
<evidence type="ECO:0000256" key="1">
    <source>
        <dbReference type="ARBA" id="ARBA00022723"/>
    </source>
</evidence>
<gene>
    <name evidence="6" type="primary">psuG</name>
    <name evidence="7" type="ORF">GCM10009744_41730</name>
</gene>
<dbReference type="EC" id="4.2.1.70" evidence="6"/>
<evidence type="ECO:0000256" key="4">
    <source>
        <dbReference type="ARBA" id="ARBA00023239"/>
    </source>
</evidence>
<name>A0ABN2FI62_9ACTN</name>
<evidence type="ECO:0000313" key="8">
    <source>
        <dbReference type="Proteomes" id="UP001501319"/>
    </source>
</evidence>
<keyword evidence="4 6" id="KW-0456">Lyase</keyword>
<dbReference type="Gene3D" id="3.40.1790.10">
    <property type="entry name" value="Indigoidine synthase domain"/>
    <property type="match status" value="1"/>
</dbReference>
<dbReference type="Proteomes" id="UP001501319">
    <property type="component" value="Unassembled WGS sequence"/>
</dbReference>
<feature type="binding site" evidence="6">
    <location>
        <begin position="145"/>
        <end position="147"/>
    </location>
    <ligand>
        <name>substrate</name>
    </ligand>
</feature>
<dbReference type="EMBL" id="BAAANE010000007">
    <property type="protein sequence ID" value="GAA1646341.1"/>
    <property type="molecule type" value="Genomic_DNA"/>
</dbReference>
<reference evidence="7 8" key="1">
    <citation type="journal article" date="2019" name="Int. J. Syst. Evol. Microbiol.">
        <title>The Global Catalogue of Microorganisms (GCM) 10K type strain sequencing project: providing services to taxonomists for standard genome sequencing and annotation.</title>
        <authorList>
            <consortium name="The Broad Institute Genomics Platform"/>
            <consortium name="The Broad Institute Genome Sequencing Center for Infectious Disease"/>
            <person name="Wu L."/>
            <person name="Ma J."/>
        </authorList>
    </citation>
    <scope>NUCLEOTIDE SEQUENCE [LARGE SCALE GENOMIC DNA]</scope>
    <source>
        <strain evidence="7 8">JCM 14306</strain>
    </source>
</reference>
<accession>A0ABN2FI62</accession>
<evidence type="ECO:0000256" key="3">
    <source>
        <dbReference type="ARBA" id="ARBA00023211"/>
    </source>
</evidence>
<keyword evidence="8" id="KW-1185">Reference proteome</keyword>
<evidence type="ECO:0000256" key="6">
    <source>
        <dbReference type="HAMAP-Rule" id="MF_01876"/>
    </source>
</evidence>
<keyword evidence="1 6" id="KW-0479">Metal-binding</keyword>
<dbReference type="RefSeq" id="WP_344113467.1">
    <property type="nucleotide sequence ID" value="NZ_BAAANE010000007.1"/>
</dbReference>
<feature type="binding site" evidence="6">
    <location>
        <position position="90"/>
    </location>
    <ligand>
        <name>substrate</name>
    </ligand>
</feature>
<protein>
    <recommendedName>
        <fullName evidence="6">Pseudouridine-5'-phosphate glycosidase</fullName>
        <shortName evidence="6">PsiMP glycosidase</shortName>
        <ecNumber evidence="6">4.2.1.70</ecNumber>
    </recommendedName>
</protein>
<comment type="catalytic activity">
    <reaction evidence="6">
        <text>D-ribose 5-phosphate + uracil = psi-UMP + H2O</text>
        <dbReference type="Rhea" id="RHEA:18337"/>
        <dbReference type="ChEBI" id="CHEBI:15377"/>
        <dbReference type="ChEBI" id="CHEBI:17568"/>
        <dbReference type="ChEBI" id="CHEBI:58380"/>
        <dbReference type="ChEBI" id="CHEBI:78346"/>
        <dbReference type="EC" id="4.2.1.70"/>
    </reaction>
</comment>
<dbReference type="PANTHER" id="PTHR42909">
    <property type="entry name" value="ZGC:136858"/>
    <property type="match status" value="1"/>
</dbReference>